<dbReference type="EMBL" id="CAKAEH010001347">
    <property type="protein sequence ID" value="CAG9535016.1"/>
    <property type="molecule type" value="Genomic_DNA"/>
</dbReference>
<name>A0A8J2QA71_9BILA</name>
<evidence type="ECO:0000313" key="2">
    <source>
        <dbReference type="Proteomes" id="UP000746747"/>
    </source>
</evidence>
<comment type="caution">
    <text evidence="1">The sequence shown here is derived from an EMBL/GenBank/DDBJ whole genome shotgun (WGS) entry which is preliminary data.</text>
</comment>
<protein>
    <submittedName>
        <fullName evidence="1">Uncharacterized protein</fullName>
    </submittedName>
</protein>
<dbReference type="AlphaFoldDB" id="A0A8J2QA71"/>
<sequence>MNFEYIGIWNKKQDTEEPVYKEHTISYRPLLASSTLHNQSPARSPECVALFEVYECNTRTGVFSTSDRLLRWRSCVVSTNRA</sequence>
<gene>
    <name evidence="1" type="ORF">CJOHNSTONI_LOCUS5099</name>
</gene>
<keyword evidence="2" id="KW-1185">Reference proteome</keyword>
<accession>A0A8J2QA71</accession>
<evidence type="ECO:0000313" key="1">
    <source>
        <dbReference type="EMBL" id="CAG9535016.1"/>
    </source>
</evidence>
<organism evidence="1 2">
    <name type="scientific">Cercopithifilaria johnstoni</name>
    <dbReference type="NCBI Taxonomy" id="2874296"/>
    <lineage>
        <taxon>Eukaryota</taxon>
        <taxon>Metazoa</taxon>
        <taxon>Ecdysozoa</taxon>
        <taxon>Nematoda</taxon>
        <taxon>Chromadorea</taxon>
        <taxon>Rhabditida</taxon>
        <taxon>Spirurina</taxon>
        <taxon>Spiruromorpha</taxon>
        <taxon>Filarioidea</taxon>
        <taxon>Onchocercidae</taxon>
        <taxon>Cercopithifilaria</taxon>
    </lineage>
</organism>
<proteinExistence type="predicted"/>
<reference evidence="1" key="1">
    <citation type="submission" date="2021-09" db="EMBL/GenBank/DDBJ databases">
        <authorList>
            <consortium name="Pathogen Informatics"/>
        </authorList>
    </citation>
    <scope>NUCLEOTIDE SEQUENCE</scope>
</reference>
<dbReference type="Proteomes" id="UP000746747">
    <property type="component" value="Unassembled WGS sequence"/>
</dbReference>